<dbReference type="InterPro" id="IPR013378">
    <property type="entry name" value="InlB-like_B-rpt"/>
</dbReference>
<evidence type="ECO:0000256" key="1">
    <source>
        <dbReference type="ARBA" id="ARBA00004196"/>
    </source>
</evidence>
<dbReference type="InterPro" id="IPR042229">
    <property type="entry name" value="Listeria/Bacterioides_rpt_sf"/>
</dbReference>
<protein>
    <submittedName>
        <fullName evidence="3">Listeria/Bacterioides repeat-containing protein</fullName>
    </submittedName>
</protein>
<dbReference type="RefSeq" id="WP_073350258.1">
    <property type="nucleotide sequence ID" value="NZ_FQVD01000034.1"/>
</dbReference>
<accession>A0A1M5ECZ3</accession>
<dbReference type="Pfam" id="PF09479">
    <property type="entry name" value="Flg_new"/>
    <property type="match status" value="2"/>
</dbReference>
<dbReference type="OrthoDB" id="1099994at2"/>
<dbReference type="Proteomes" id="UP000184436">
    <property type="component" value="Unassembled WGS sequence"/>
</dbReference>
<evidence type="ECO:0000313" key="3">
    <source>
        <dbReference type="EMBL" id="SHF77065.1"/>
    </source>
</evidence>
<name>A0A1M5ECZ3_9BACE</name>
<feature type="signal peptide" evidence="2">
    <location>
        <begin position="1"/>
        <end position="24"/>
    </location>
</feature>
<dbReference type="NCBIfam" id="TIGR02543">
    <property type="entry name" value="List_Bact_rpt"/>
    <property type="match status" value="1"/>
</dbReference>
<dbReference type="EMBL" id="FQVD01000034">
    <property type="protein sequence ID" value="SHF77065.1"/>
    <property type="molecule type" value="Genomic_DNA"/>
</dbReference>
<proteinExistence type="predicted"/>
<organism evidence="3 4">
    <name type="scientific">Bacteroides faecichinchillae</name>
    <dbReference type="NCBI Taxonomy" id="871325"/>
    <lineage>
        <taxon>Bacteria</taxon>
        <taxon>Pseudomonadati</taxon>
        <taxon>Bacteroidota</taxon>
        <taxon>Bacteroidia</taxon>
        <taxon>Bacteroidales</taxon>
        <taxon>Bacteroidaceae</taxon>
        <taxon>Bacteroides</taxon>
    </lineage>
</organism>
<dbReference type="AlphaFoldDB" id="A0A1M5ECZ3"/>
<dbReference type="STRING" id="871325.SAMN05444349_13418"/>
<gene>
    <name evidence="3" type="ORF">SAMN05444349_13418</name>
</gene>
<keyword evidence="4" id="KW-1185">Reference proteome</keyword>
<dbReference type="GO" id="GO:0030313">
    <property type="term" value="C:cell envelope"/>
    <property type="evidence" value="ECO:0007669"/>
    <property type="project" value="UniProtKB-SubCell"/>
</dbReference>
<keyword evidence="2" id="KW-0732">Signal</keyword>
<comment type="subcellular location">
    <subcellularLocation>
        <location evidence="1">Cell envelope</location>
    </subcellularLocation>
</comment>
<dbReference type="Gene3D" id="1.20.1270.90">
    <property type="entry name" value="AF1782-like"/>
    <property type="match status" value="1"/>
</dbReference>
<feature type="chain" id="PRO_5030031366" evidence="2">
    <location>
        <begin position="25"/>
        <end position="550"/>
    </location>
</feature>
<sequence length="550" mass="62030">MKTIKHYFSKVCVIALLTIIVASCGSDDDNKLPEQFTVTFDSQGGSNVSPQTVNDGAKIKEPTAPTKDKSIFVGWYKEPNYTNIWKFESDIVVKDITLYAKWQQVDYTVIFNVNGGNTIDPQGVAEGGCAIKPLTPTKEGAAFEGWYTDAALTNVYDFSTPITKDLTLYAKWTEITLTSLNELIIEATQLNDNNYEDESYEAMYSKLQAAKVVAISQNPTPTEIYNAYQALINAINQLIAKPYRATSKLGFDPMPVDGLIYVTTNSENPFYLYAIGLDASGEEATNSDVNFTYDNLETWAQGEITKDKHNITFMINPALTAGSTINITISSAEFPSISQVITLKVISIDELKAKFIQKTNTLPSPNQISSENYDEVIKMVDEAYRLYNNLPYEVMQESDVIAAFDKLQACSRVTENIVKFAYSFTGNRCKFMAYDETFYCDYESKGEFPVGAYVMSDWEKDGNKYYNNKIELKADKTFQLYYRTSASADGKNPSAWDKEEERGTYSYTGNQTNGGTIYMTYEYNEDYDYRSVKSIRKDSKFKTIQHSSNR</sequence>
<evidence type="ECO:0000256" key="2">
    <source>
        <dbReference type="SAM" id="SignalP"/>
    </source>
</evidence>
<evidence type="ECO:0000313" key="4">
    <source>
        <dbReference type="Proteomes" id="UP000184436"/>
    </source>
</evidence>
<dbReference type="Gene3D" id="2.60.40.4270">
    <property type="entry name" value="Listeria-Bacteroides repeat domain"/>
    <property type="match status" value="2"/>
</dbReference>
<dbReference type="PROSITE" id="PS51257">
    <property type="entry name" value="PROKAR_LIPOPROTEIN"/>
    <property type="match status" value="1"/>
</dbReference>
<reference evidence="3 4" key="1">
    <citation type="submission" date="2016-11" db="EMBL/GenBank/DDBJ databases">
        <authorList>
            <person name="Jaros S."/>
            <person name="Januszkiewicz K."/>
            <person name="Wedrychowicz H."/>
        </authorList>
    </citation>
    <scope>NUCLEOTIDE SEQUENCE [LARGE SCALE GENOMIC DNA]</scope>
    <source>
        <strain evidence="3 4">DSM 26883</strain>
    </source>
</reference>